<accession>A0A803XQ56</accession>
<name>A0A803XQ56_MELGA</name>
<gene>
    <name evidence="2" type="primary">LOC104911720</name>
</gene>
<dbReference type="Proteomes" id="UP000001645">
    <property type="component" value="Chromosome 7"/>
</dbReference>
<feature type="region of interest" description="Disordered" evidence="1">
    <location>
        <begin position="197"/>
        <end position="235"/>
    </location>
</feature>
<protein>
    <submittedName>
        <fullName evidence="2">Uncharacterized protein</fullName>
    </submittedName>
</protein>
<dbReference type="GeneTree" id="ENSGT00950000183075"/>
<reference evidence="2 3" key="1">
    <citation type="journal article" date="2010" name="PLoS Biol.">
        <title>Multi-platform next-generation sequencing of the domestic turkey (Meleagris gallopavo): genome assembly and analysis.</title>
        <authorList>
            <person name="Dalloul R.A."/>
            <person name="Long J.A."/>
            <person name="Zimin A.V."/>
            <person name="Aslam L."/>
            <person name="Beal K."/>
            <person name="Blomberg L.A."/>
            <person name="Bouffard P."/>
            <person name="Burt D.W."/>
            <person name="Crasta O."/>
            <person name="Crooijmans R.P."/>
            <person name="Cooper K."/>
            <person name="Coulombe R.A."/>
            <person name="De S."/>
            <person name="Delany M.E."/>
            <person name="Dodgson J.B."/>
            <person name="Dong J.J."/>
            <person name="Evans C."/>
            <person name="Frederickson K.M."/>
            <person name="Flicek P."/>
            <person name="Florea L."/>
            <person name="Folkerts O."/>
            <person name="Groenen M.A."/>
            <person name="Harkins T.T."/>
            <person name="Herrero J."/>
            <person name="Hoffmann S."/>
            <person name="Megens H.J."/>
            <person name="Jiang A."/>
            <person name="de Jong P."/>
            <person name="Kaiser P."/>
            <person name="Kim H."/>
            <person name="Kim K.W."/>
            <person name="Kim S."/>
            <person name="Langenberger D."/>
            <person name="Lee M.K."/>
            <person name="Lee T."/>
            <person name="Mane S."/>
            <person name="Marcais G."/>
            <person name="Marz M."/>
            <person name="McElroy A.P."/>
            <person name="Modise T."/>
            <person name="Nefedov M."/>
            <person name="Notredame C."/>
            <person name="Paton I.R."/>
            <person name="Payne W.S."/>
            <person name="Pertea G."/>
            <person name="Prickett D."/>
            <person name="Puiu D."/>
            <person name="Qioa D."/>
            <person name="Raineri E."/>
            <person name="Ruffier M."/>
            <person name="Salzberg S.L."/>
            <person name="Schatz M.C."/>
            <person name="Scheuring C."/>
            <person name="Schmidt C.J."/>
            <person name="Schroeder S."/>
            <person name="Searle S.M."/>
            <person name="Smith E.J."/>
            <person name="Smith J."/>
            <person name="Sonstegard T.S."/>
            <person name="Stadler P.F."/>
            <person name="Tafer H."/>
            <person name="Tu Z.J."/>
            <person name="Van Tassell C.P."/>
            <person name="Vilella A.J."/>
            <person name="Williams K.P."/>
            <person name="Yorke J.A."/>
            <person name="Zhang L."/>
            <person name="Zhang H.B."/>
            <person name="Zhang X."/>
            <person name="Zhang Y."/>
            <person name="Reed K.M."/>
        </authorList>
    </citation>
    <scope>NUCLEOTIDE SEQUENCE [LARGE SCALE GENOMIC DNA]</scope>
</reference>
<keyword evidence="3" id="KW-1185">Reference proteome</keyword>
<proteinExistence type="predicted"/>
<dbReference type="Ensembl" id="ENSMGAT00000033637.1">
    <property type="protein sequence ID" value="ENSMGAP00000021652.1"/>
    <property type="gene ID" value="ENSMGAG00000010306.2"/>
</dbReference>
<reference evidence="2" key="2">
    <citation type="submission" date="2025-08" db="UniProtKB">
        <authorList>
            <consortium name="Ensembl"/>
        </authorList>
    </citation>
    <scope>IDENTIFICATION</scope>
</reference>
<organism evidence="2 3">
    <name type="scientific">Meleagris gallopavo</name>
    <name type="common">Wild turkey</name>
    <dbReference type="NCBI Taxonomy" id="9103"/>
    <lineage>
        <taxon>Eukaryota</taxon>
        <taxon>Metazoa</taxon>
        <taxon>Chordata</taxon>
        <taxon>Craniata</taxon>
        <taxon>Vertebrata</taxon>
        <taxon>Euteleostomi</taxon>
        <taxon>Archelosauria</taxon>
        <taxon>Archosauria</taxon>
        <taxon>Dinosauria</taxon>
        <taxon>Saurischia</taxon>
        <taxon>Theropoda</taxon>
        <taxon>Coelurosauria</taxon>
        <taxon>Aves</taxon>
        <taxon>Neognathae</taxon>
        <taxon>Galloanserae</taxon>
        <taxon>Galliformes</taxon>
        <taxon>Phasianidae</taxon>
        <taxon>Meleagridinae</taxon>
        <taxon>Meleagris</taxon>
    </lineage>
</organism>
<reference evidence="2" key="3">
    <citation type="submission" date="2025-09" db="UniProtKB">
        <authorList>
            <consortium name="Ensembl"/>
        </authorList>
    </citation>
    <scope>IDENTIFICATION</scope>
</reference>
<evidence type="ECO:0000313" key="2">
    <source>
        <dbReference type="Ensembl" id="ENSMGAP00000021652.1"/>
    </source>
</evidence>
<dbReference type="Bgee" id="ENSMGAG00000010306">
    <property type="expression patterns" value="Expressed in pectoralis major and 18 other cell types or tissues"/>
</dbReference>
<dbReference type="AlphaFoldDB" id="A0A803XQ56"/>
<sequence>MDLNRILFPCYLQVYAVLTSGKKSSVFLVYAKSAQLCLANVFLVCCRFCKRHRIKSNSNVPCVPKDLLMMSELVLPQFIFSLIQHLREGYNEPALDLPSEKDLHKILQVLEPHVSFLEDLTKMGGAMRSVLTQVLTSQQFYKDLSSGVGENASAKKSHEKYLIALKGSGLAFPEDKLTCGMEEQGAGTSTLAIQGLAGATATSGQGDSSDEEDQDGSQGVGKRKRVKLSSSTKGL</sequence>
<evidence type="ECO:0000313" key="3">
    <source>
        <dbReference type="Proteomes" id="UP000001645"/>
    </source>
</evidence>
<evidence type="ECO:0000256" key="1">
    <source>
        <dbReference type="SAM" id="MobiDB-lite"/>
    </source>
</evidence>